<comment type="caution">
    <text evidence="1">The sequence shown here is derived from an EMBL/GenBank/DDBJ whole genome shotgun (WGS) entry which is preliminary data.</text>
</comment>
<dbReference type="Proteomes" id="UP001457282">
    <property type="component" value="Unassembled WGS sequence"/>
</dbReference>
<reference evidence="1 2" key="1">
    <citation type="journal article" date="2023" name="G3 (Bethesda)">
        <title>A chromosome-length genome assembly and annotation of blackberry (Rubus argutus, cv. 'Hillquist').</title>
        <authorList>
            <person name="Bruna T."/>
            <person name="Aryal R."/>
            <person name="Dudchenko O."/>
            <person name="Sargent D.J."/>
            <person name="Mead D."/>
            <person name="Buti M."/>
            <person name="Cavallini A."/>
            <person name="Hytonen T."/>
            <person name="Andres J."/>
            <person name="Pham M."/>
            <person name="Weisz D."/>
            <person name="Mascagni F."/>
            <person name="Usai G."/>
            <person name="Natali L."/>
            <person name="Bassil N."/>
            <person name="Fernandez G.E."/>
            <person name="Lomsadze A."/>
            <person name="Armour M."/>
            <person name="Olukolu B."/>
            <person name="Poorten T."/>
            <person name="Britton C."/>
            <person name="Davik J."/>
            <person name="Ashrafi H."/>
            <person name="Aiden E.L."/>
            <person name="Borodovsky M."/>
            <person name="Worthington M."/>
        </authorList>
    </citation>
    <scope>NUCLEOTIDE SEQUENCE [LARGE SCALE GENOMIC DNA]</scope>
    <source>
        <strain evidence="1">PI 553951</strain>
    </source>
</reference>
<organism evidence="1 2">
    <name type="scientific">Rubus argutus</name>
    <name type="common">Southern blackberry</name>
    <dbReference type="NCBI Taxonomy" id="59490"/>
    <lineage>
        <taxon>Eukaryota</taxon>
        <taxon>Viridiplantae</taxon>
        <taxon>Streptophyta</taxon>
        <taxon>Embryophyta</taxon>
        <taxon>Tracheophyta</taxon>
        <taxon>Spermatophyta</taxon>
        <taxon>Magnoliopsida</taxon>
        <taxon>eudicotyledons</taxon>
        <taxon>Gunneridae</taxon>
        <taxon>Pentapetalae</taxon>
        <taxon>rosids</taxon>
        <taxon>fabids</taxon>
        <taxon>Rosales</taxon>
        <taxon>Rosaceae</taxon>
        <taxon>Rosoideae</taxon>
        <taxon>Rosoideae incertae sedis</taxon>
        <taxon>Rubus</taxon>
    </lineage>
</organism>
<evidence type="ECO:0000313" key="2">
    <source>
        <dbReference type="Proteomes" id="UP001457282"/>
    </source>
</evidence>
<sequence>MHFTPCVSDSVSNALFSSHKSSLCFVLLLNYKQRGDKNWSRGGDGVHVVALREVVNPRMDSVHGDGVVVVGSPYFGVDPEELGRRRVNGTENWKVFWD</sequence>
<accession>A0AAW1VLJ0</accession>
<proteinExistence type="predicted"/>
<dbReference type="EMBL" id="JBEDUW010000258">
    <property type="protein sequence ID" value="KAK9902402.1"/>
    <property type="molecule type" value="Genomic_DNA"/>
</dbReference>
<protein>
    <submittedName>
        <fullName evidence="1">Uncharacterized protein</fullName>
    </submittedName>
</protein>
<name>A0AAW1VLJ0_RUBAR</name>
<evidence type="ECO:0000313" key="1">
    <source>
        <dbReference type="EMBL" id="KAK9902402.1"/>
    </source>
</evidence>
<keyword evidence="2" id="KW-1185">Reference proteome</keyword>
<dbReference type="AlphaFoldDB" id="A0AAW1VLJ0"/>
<gene>
    <name evidence="1" type="ORF">M0R45_001641</name>
</gene>